<feature type="coiled-coil region" evidence="5">
    <location>
        <begin position="153"/>
        <end position="231"/>
    </location>
</feature>
<feature type="domain" description="MRH" evidence="7">
    <location>
        <begin position="436"/>
        <end position="541"/>
    </location>
</feature>
<feature type="signal peptide" evidence="6">
    <location>
        <begin position="1"/>
        <end position="19"/>
    </location>
</feature>
<gene>
    <name evidence="8" type="ORF">EHS24_000951</name>
</gene>
<evidence type="ECO:0000256" key="1">
    <source>
        <dbReference type="ARBA" id="ARBA00022387"/>
    </source>
</evidence>
<dbReference type="Pfam" id="PF12999">
    <property type="entry name" value="PRKCSH-like"/>
    <property type="match status" value="1"/>
</dbReference>
<dbReference type="InterPro" id="IPR036607">
    <property type="entry name" value="PRKCSH"/>
</dbReference>
<dbReference type="RefSeq" id="XP_028480615.1">
    <property type="nucleotide sequence ID" value="XM_028616758.1"/>
</dbReference>
<name>A0A427YBS2_9TREE</name>
<dbReference type="GO" id="GO:0017177">
    <property type="term" value="C:glucosidase II complex"/>
    <property type="evidence" value="ECO:0007669"/>
    <property type="project" value="TreeGrafter"/>
</dbReference>
<dbReference type="InterPro" id="IPR028146">
    <property type="entry name" value="PRKCSH_N"/>
</dbReference>
<dbReference type="GO" id="GO:0006491">
    <property type="term" value="P:N-glycan processing"/>
    <property type="evidence" value="ECO:0007669"/>
    <property type="project" value="TreeGrafter"/>
</dbReference>
<dbReference type="InterPro" id="IPR009011">
    <property type="entry name" value="Man6P_isomerase_rcpt-bd_dom_sf"/>
</dbReference>
<evidence type="ECO:0000313" key="8">
    <source>
        <dbReference type="EMBL" id="RSH88407.1"/>
    </source>
</evidence>
<dbReference type="Gene3D" id="4.10.400.10">
    <property type="entry name" value="Low-density Lipoprotein Receptor"/>
    <property type="match status" value="1"/>
</dbReference>
<protein>
    <recommendedName>
        <fullName evidence="1">Glucosidase 2 subunit beta</fullName>
    </recommendedName>
</protein>
<keyword evidence="2 6" id="KW-0732">Signal</keyword>
<reference evidence="8 9" key="1">
    <citation type="submission" date="2018-11" db="EMBL/GenBank/DDBJ databases">
        <title>Genome sequence of Apiotrichum porosum DSM 27194.</title>
        <authorList>
            <person name="Aliyu H."/>
            <person name="Gorte O."/>
            <person name="Ochsenreither K."/>
        </authorList>
    </citation>
    <scope>NUCLEOTIDE SEQUENCE [LARGE SCALE GENOMIC DNA]</scope>
    <source>
        <strain evidence="8 9">DSM 27194</strain>
    </source>
</reference>
<dbReference type="PROSITE" id="PS51914">
    <property type="entry name" value="MRH"/>
    <property type="match status" value="1"/>
</dbReference>
<evidence type="ECO:0000256" key="5">
    <source>
        <dbReference type="SAM" id="Coils"/>
    </source>
</evidence>
<sequence>MKLVPTLFSLLAVLGAASAGDVRGVDPAVAARYVPSAEGTFACLDGSSVIPFSAVNDDYCDCADGSDEPGTSACEGRSAAYFFCWNRGHIPGKVLASRVNDGICDPECCDGSDEWASGACPDRCAEISKVHREKVDAEQKTRRTGAKIRSTYVSFAQKEKTRLEEELAAKRAEVADKELEVEEAKAALDRAESQSRDAIERKKQSPLYQSVEKHRDVVKRLKTDVELLKDDLKTVLDLLEELSKGYNPNGQDMAVKHAVINYKELIGRVEVPETPKEGVEGEEANAEAQVEGGEPEAAAAKLNHIRNPDGEIPNWQVDDVLRQDLEGLLVSNDGDDDDDEDGLLYRLEEYIPDSMFEYYDTAREAIVSWLTDFGVIKRKQVAADGPHVATARDKHRAAERSLTDTRSRIRDIETTLDQISTQKHYGPQGEWKKLDGTCIDTVAGDYTYELCFFGGARQKSNKDSSSNSLGSFAGWNTEGERGSYGYYTKQRYRNGAKCWNGPERAVNVELSCGTTNAILSVTEPEKCEYKFKVTTPALCWPLEGDKPAPKAQAAQAQDAVKDEL</sequence>
<dbReference type="InterPro" id="IPR036055">
    <property type="entry name" value="LDL_receptor-like_sf"/>
</dbReference>
<evidence type="ECO:0000259" key="7">
    <source>
        <dbReference type="PROSITE" id="PS51914"/>
    </source>
</evidence>
<organism evidence="8 9">
    <name type="scientific">Apiotrichum porosum</name>
    <dbReference type="NCBI Taxonomy" id="105984"/>
    <lineage>
        <taxon>Eukaryota</taxon>
        <taxon>Fungi</taxon>
        <taxon>Dikarya</taxon>
        <taxon>Basidiomycota</taxon>
        <taxon>Agaricomycotina</taxon>
        <taxon>Tremellomycetes</taxon>
        <taxon>Trichosporonales</taxon>
        <taxon>Trichosporonaceae</taxon>
        <taxon>Apiotrichum</taxon>
    </lineage>
</organism>
<dbReference type="SUPFAM" id="SSF50911">
    <property type="entry name" value="Mannose 6-phosphate receptor domain"/>
    <property type="match status" value="1"/>
</dbReference>
<evidence type="ECO:0000313" key="9">
    <source>
        <dbReference type="Proteomes" id="UP000279236"/>
    </source>
</evidence>
<dbReference type="STRING" id="105984.A0A427YBS2"/>
<dbReference type="InterPro" id="IPR039794">
    <property type="entry name" value="Gtb1-like"/>
</dbReference>
<evidence type="ECO:0000256" key="4">
    <source>
        <dbReference type="ARBA" id="ARBA00023157"/>
    </source>
</evidence>
<evidence type="ECO:0000256" key="2">
    <source>
        <dbReference type="ARBA" id="ARBA00022729"/>
    </source>
</evidence>
<comment type="caution">
    <text evidence="8">The sequence shown here is derived from an EMBL/GenBank/DDBJ whole genome shotgun (WGS) entry which is preliminary data.</text>
</comment>
<keyword evidence="9" id="KW-1185">Reference proteome</keyword>
<dbReference type="PANTHER" id="PTHR12630:SF1">
    <property type="entry name" value="GLUCOSIDASE 2 SUBUNIT BETA"/>
    <property type="match status" value="1"/>
</dbReference>
<dbReference type="InterPro" id="IPR044865">
    <property type="entry name" value="MRH_dom"/>
</dbReference>
<accession>A0A427YBS2</accession>
<dbReference type="OrthoDB" id="28322at2759"/>
<dbReference type="SUPFAM" id="SSF57424">
    <property type="entry name" value="LDL receptor-like module"/>
    <property type="match status" value="1"/>
</dbReference>
<keyword evidence="3" id="KW-0256">Endoplasmic reticulum</keyword>
<evidence type="ECO:0000256" key="6">
    <source>
        <dbReference type="SAM" id="SignalP"/>
    </source>
</evidence>
<evidence type="ECO:0000256" key="3">
    <source>
        <dbReference type="ARBA" id="ARBA00022824"/>
    </source>
</evidence>
<proteinExistence type="predicted"/>
<keyword evidence="5" id="KW-0175">Coiled coil</keyword>
<dbReference type="Proteomes" id="UP000279236">
    <property type="component" value="Unassembled WGS sequence"/>
</dbReference>
<dbReference type="AlphaFoldDB" id="A0A427YBS2"/>
<dbReference type="GeneID" id="39585494"/>
<dbReference type="Gene3D" id="2.70.130.10">
    <property type="entry name" value="Mannose-6-phosphate receptor binding domain"/>
    <property type="match status" value="1"/>
</dbReference>
<dbReference type="PANTHER" id="PTHR12630">
    <property type="entry name" value="N-LINKED OLIGOSACCHARIDE PROCESSING"/>
    <property type="match status" value="1"/>
</dbReference>
<keyword evidence="4" id="KW-1015">Disulfide bond</keyword>
<feature type="chain" id="PRO_5019486359" description="Glucosidase 2 subunit beta" evidence="6">
    <location>
        <begin position="20"/>
        <end position="564"/>
    </location>
</feature>
<dbReference type="Pfam" id="PF13015">
    <property type="entry name" value="PRKCSH_1"/>
    <property type="match status" value="1"/>
</dbReference>
<dbReference type="EMBL" id="RSCE01000001">
    <property type="protein sequence ID" value="RSH88407.1"/>
    <property type="molecule type" value="Genomic_DNA"/>
</dbReference>